<comment type="subcellular location">
    <subcellularLocation>
        <location evidence="1">Cell membrane</location>
        <topology evidence="1">Single-pass membrane protein</topology>
    </subcellularLocation>
</comment>
<dbReference type="AlphaFoldDB" id="A0A1Q5PZ35"/>
<feature type="transmembrane region" description="Helical" evidence="6">
    <location>
        <begin position="272"/>
        <end position="293"/>
    </location>
</feature>
<proteinExistence type="predicted"/>
<evidence type="ECO:0000256" key="6">
    <source>
        <dbReference type="SAM" id="Phobius"/>
    </source>
</evidence>
<dbReference type="RefSeq" id="WP_073822552.1">
    <property type="nucleotide sequence ID" value="NZ_MQVS01000001.1"/>
</dbReference>
<feature type="transmembrane region" description="Helical" evidence="6">
    <location>
        <begin position="246"/>
        <end position="266"/>
    </location>
</feature>
<feature type="domain" description="Phage shock protein PspC N-terminal" evidence="7">
    <location>
        <begin position="24"/>
        <end position="76"/>
    </location>
</feature>
<dbReference type="InterPro" id="IPR052027">
    <property type="entry name" value="PspC"/>
</dbReference>
<accession>A0A1Q5PZ35</accession>
<dbReference type="GO" id="GO:0005886">
    <property type="term" value="C:plasma membrane"/>
    <property type="evidence" value="ECO:0007669"/>
    <property type="project" value="UniProtKB-SubCell"/>
</dbReference>
<keyword evidence="5 6" id="KW-0472">Membrane</keyword>
<gene>
    <name evidence="8" type="ORF">BSZ40_01460</name>
</gene>
<keyword evidence="2" id="KW-1003">Cell membrane</keyword>
<evidence type="ECO:0000256" key="2">
    <source>
        <dbReference type="ARBA" id="ARBA00022475"/>
    </source>
</evidence>
<dbReference type="EMBL" id="MQVS01000001">
    <property type="protein sequence ID" value="OKL52797.1"/>
    <property type="molecule type" value="Genomic_DNA"/>
</dbReference>
<reference evidence="9" key="1">
    <citation type="submission" date="2016-12" db="EMBL/GenBank/DDBJ databases">
        <authorList>
            <person name="Meng X."/>
        </authorList>
    </citation>
    <scope>NUCLEOTIDE SEQUENCE [LARGE SCALE GENOMIC DNA]</scope>
    <source>
        <strain evidence="9">DSM 20732</strain>
    </source>
</reference>
<evidence type="ECO:0000313" key="9">
    <source>
        <dbReference type="Proteomes" id="UP000185612"/>
    </source>
</evidence>
<sequence>MSYQASPTGVSRFFAQLRQLGLARTTDRWVGGVAGALARRINLDAALVRLIVALLVLFGGVGLLAYGLAWLLLPEEEDGRIHLEELTLGRWSSGAIGALVTCFCGLPWGLSVFFPWSWPFVVALTVLAVILIVRDQQQPVRHFTPGPAPVGGPSGDPSWRAATYEAPRTGAAPTAAAAAGTPNTAAASVADDDQAGAAPAAAPFDTASYPTGAASGAPAQWGVPRPPQPWRTRVITKPHVAQVGSAHTLLTMGLGFLAAAGAYWLGNGYFQSAMWAIAALTVVLGLGLAVAALRGRRSGTLTTLSVLFTAFVVAPAGLVSLTASPRLLAATNESPLMLFSHSTTLRSHASLFGQHDLHFTGTERLDAPLTVATWAGEINLEVPEGYPIEIHTEIGLGEIEARIFEDQTMVAQDSAPSKFSRWLIDEVDFATDRDWDDDRDWEDNNFHRPVGNRHLRFNGSGAHVLRLGEGKPRAVVYLTGGVGEIKVHQFRK</sequence>
<dbReference type="Proteomes" id="UP000185612">
    <property type="component" value="Unassembled WGS sequence"/>
</dbReference>
<evidence type="ECO:0000256" key="1">
    <source>
        <dbReference type="ARBA" id="ARBA00004162"/>
    </source>
</evidence>
<dbReference type="OrthoDB" id="7359894at2"/>
<dbReference type="InParanoid" id="A0A1Q5PZ35"/>
<protein>
    <recommendedName>
        <fullName evidence="7">Phage shock protein PspC N-terminal domain-containing protein</fullName>
    </recommendedName>
</protein>
<evidence type="ECO:0000256" key="4">
    <source>
        <dbReference type="ARBA" id="ARBA00022989"/>
    </source>
</evidence>
<feature type="transmembrane region" description="Helical" evidence="6">
    <location>
        <begin position="300"/>
        <end position="321"/>
    </location>
</feature>
<feature type="transmembrane region" description="Helical" evidence="6">
    <location>
        <begin position="116"/>
        <end position="133"/>
    </location>
</feature>
<name>A0A1Q5PZ35_9ACTO</name>
<dbReference type="Pfam" id="PF04024">
    <property type="entry name" value="PspC"/>
    <property type="match status" value="1"/>
</dbReference>
<evidence type="ECO:0000256" key="5">
    <source>
        <dbReference type="ARBA" id="ARBA00023136"/>
    </source>
</evidence>
<keyword evidence="9" id="KW-1185">Reference proteome</keyword>
<evidence type="ECO:0000259" key="7">
    <source>
        <dbReference type="Pfam" id="PF04024"/>
    </source>
</evidence>
<comment type="caution">
    <text evidence="8">The sequence shown here is derived from an EMBL/GenBank/DDBJ whole genome shotgun (WGS) entry which is preliminary data.</text>
</comment>
<keyword evidence="3 6" id="KW-0812">Transmembrane</keyword>
<dbReference type="STRING" id="52770.BSZ40_01460"/>
<evidence type="ECO:0000313" key="8">
    <source>
        <dbReference type="EMBL" id="OKL52797.1"/>
    </source>
</evidence>
<evidence type="ECO:0000256" key="3">
    <source>
        <dbReference type="ARBA" id="ARBA00022692"/>
    </source>
</evidence>
<keyword evidence="4 6" id="KW-1133">Transmembrane helix</keyword>
<dbReference type="PANTHER" id="PTHR33885:SF3">
    <property type="entry name" value="PHAGE SHOCK PROTEIN C"/>
    <property type="match status" value="1"/>
</dbReference>
<feature type="transmembrane region" description="Helical" evidence="6">
    <location>
        <begin position="47"/>
        <end position="73"/>
    </location>
</feature>
<organism evidence="8 9">
    <name type="scientific">Buchananella hordeovulneris</name>
    <dbReference type="NCBI Taxonomy" id="52770"/>
    <lineage>
        <taxon>Bacteria</taxon>
        <taxon>Bacillati</taxon>
        <taxon>Actinomycetota</taxon>
        <taxon>Actinomycetes</taxon>
        <taxon>Actinomycetales</taxon>
        <taxon>Actinomycetaceae</taxon>
        <taxon>Buchananella</taxon>
    </lineage>
</organism>
<dbReference type="PANTHER" id="PTHR33885">
    <property type="entry name" value="PHAGE SHOCK PROTEIN C"/>
    <property type="match status" value="1"/>
</dbReference>
<dbReference type="InterPro" id="IPR007168">
    <property type="entry name" value="Phageshock_PspC_N"/>
</dbReference>